<keyword evidence="2" id="KW-1185">Reference proteome</keyword>
<dbReference type="RefSeq" id="WP_344641213.1">
    <property type="nucleotide sequence ID" value="NZ_BAAATR010000069.1"/>
</dbReference>
<dbReference type="Proteomes" id="UP001500305">
    <property type="component" value="Unassembled WGS sequence"/>
</dbReference>
<organism evidence="1 2">
    <name type="scientific">Kitasatospora cystarginea</name>
    <dbReference type="NCBI Taxonomy" id="58350"/>
    <lineage>
        <taxon>Bacteria</taxon>
        <taxon>Bacillati</taxon>
        <taxon>Actinomycetota</taxon>
        <taxon>Actinomycetes</taxon>
        <taxon>Kitasatosporales</taxon>
        <taxon>Streptomycetaceae</taxon>
        <taxon>Kitasatospora</taxon>
    </lineage>
</organism>
<reference evidence="1 2" key="1">
    <citation type="journal article" date="2019" name="Int. J. Syst. Evol. Microbiol.">
        <title>The Global Catalogue of Microorganisms (GCM) 10K type strain sequencing project: providing services to taxonomists for standard genome sequencing and annotation.</title>
        <authorList>
            <consortium name="The Broad Institute Genomics Platform"/>
            <consortium name="The Broad Institute Genome Sequencing Center for Infectious Disease"/>
            <person name="Wu L."/>
            <person name="Ma J."/>
        </authorList>
    </citation>
    <scope>NUCLEOTIDE SEQUENCE [LARGE SCALE GENOMIC DNA]</scope>
    <source>
        <strain evidence="1 2">JCM 7356</strain>
    </source>
</reference>
<protein>
    <submittedName>
        <fullName evidence="1">Uncharacterized protein</fullName>
    </submittedName>
</protein>
<evidence type="ECO:0000313" key="1">
    <source>
        <dbReference type="EMBL" id="GAA2279611.1"/>
    </source>
</evidence>
<accession>A0ABN3F015</accession>
<proteinExistence type="predicted"/>
<name>A0ABN3F015_9ACTN</name>
<sequence length="81" mass="8461">MDIIVLNAPQQLQSLGSLHAALPESPRSHQPGPLTLCGRPTHGMSIVAQCSTQAGTAWYPAELAGTTARCTACAAYLDERG</sequence>
<comment type="caution">
    <text evidence="1">The sequence shown here is derived from an EMBL/GenBank/DDBJ whole genome shotgun (WGS) entry which is preliminary data.</text>
</comment>
<dbReference type="EMBL" id="BAAATR010000069">
    <property type="protein sequence ID" value="GAA2279611.1"/>
    <property type="molecule type" value="Genomic_DNA"/>
</dbReference>
<gene>
    <name evidence="1" type="ORF">GCM10010430_77020</name>
</gene>
<evidence type="ECO:0000313" key="2">
    <source>
        <dbReference type="Proteomes" id="UP001500305"/>
    </source>
</evidence>